<dbReference type="InterPro" id="IPR000847">
    <property type="entry name" value="LysR_HTH_N"/>
</dbReference>
<accession>A0A7G8TB59</accession>
<keyword evidence="2" id="KW-0805">Transcription regulation</keyword>
<gene>
    <name evidence="6" type="ORF">HCR03_00525</name>
</gene>
<keyword evidence="4" id="KW-0804">Transcription</keyword>
<feature type="domain" description="HTH lysR-type" evidence="5">
    <location>
        <begin position="1"/>
        <end position="58"/>
    </location>
</feature>
<evidence type="ECO:0000313" key="6">
    <source>
        <dbReference type="EMBL" id="QNK40850.1"/>
    </source>
</evidence>
<dbReference type="RefSeq" id="WP_187036155.1">
    <property type="nucleotide sequence ID" value="NZ_CP060286.1"/>
</dbReference>
<dbReference type="GO" id="GO:0000976">
    <property type="term" value="F:transcription cis-regulatory region binding"/>
    <property type="evidence" value="ECO:0007669"/>
    <property type="project" value="TreeGrafter"/>
</dbReference>
<dbReference type="AlphaFoldDB" id="A0A7G8TB59"/>
<evidence type="ECO:0000259" key="5">
    <source>
        <dbReference type="PROSITE" id="PS50931"/>
    </source>
</evidence>
<dbReference type="CDD" id="cd08420">
    <property type="entry name" value="PBP2_CysL_like"/>
    <property type="match status" value="1"/>
</dbReference>
<dbReference type="PANTHER" id="PTHR30126:SF39">
    <property type="entry name" value="HTH-TYPE TRANSCRIPTIONAL REGULATOR CYSL"/>
    <property type="match status" value="1"/>
</dbReference>
<evidence type="ECO:0000256" key="1">
    <source>
        <dbReference type="ARBA" id="ARBA00009437"/>
    </source>
</evidence>
<evidence type="ECO:0000256" key="3">
    <source>
        <dbReference type="ARBA" id="ARBA00023125"/>
    </source>
</evidence>
<organism evidence="6 7">
    <name type="scientific">Caproicibacter fermentans</name>
    <dbReference type="NCBI Taxonomy" id="2576756"/>
    <lineage>
        <taxon>Bacteria</taxon>
        <taxon>Bacillati</taxon>
        <taxon>Bacillota</taxon>
        <taxon>Clostridia</taxon>
        <taxon>Eubacteriales</taxon>
        <taxon>Acutalibacteraceae</taxon>
        <taxon>Caproicibacter</taxon>
    </lineage>
</organism>
<dbReference type="EMBL" id="CP060286">
    <property type="protein sequence ID" value="QNK40850.1"/>
    <property type="molecule type" value="Genomic_DNA"/>
</dbReference>
<proteinExistence type="inferred from homology"/>
<name>A0A7G8TB59_9FIRM</name>
<dbReference type="GO" id="GO:0003700">
    <property type="term" value="F:DNA-binding transcription factor activity"/>
    <property type="evidence" value="ECO:0007669"/>
    <property type="project" value="InterPro"/>
</dbReference>
<dbReference type="Gene3D" id="3.40.190.290">
    <property type="match status" value="1"/>
</dbReference>
<dbReference type="KEGG" id="cfem:HCR03_00525"/>
<dbReference type="FunFam" id="1.10.10.10:FF:000001">
    <property type="entry name" value="LysR family transcriptional regulator"/>
    <property type="match status" value="1"/>
</dbReference>
<sequence length="297" mass="33025">MTLRHMKIFVAVCDCGSVTAAARSLGLAQPAVSLAIKELETYYGIKLFDRISRKLFVTEKGKAFLQYARQIVSLFDEMENGVKDWDSFGMLRVGSSVTIGTCLLSQYITRFSSQYPNVKVRVTIDNSSVIEDKILLAQLDFALIEGQIHSENIISKSFMEDELVLVCGAHHPLADAQEISLEELLGQTLILREKGSGTRELFDSTLLTHGLTAAPAWESISTEAIIGAVSCGMGVSVLPHKLVKRELEERRLVRIFIPHIKFQRSFTVIRHKDKHLSKSAQAFIRLVTGQSSIKQGT</sequence>
<dbReference type="InterPro" id="IPR036390">
    <property type="entry name" value="WH_DNA-bd_sf"/>
</dbReference>
<evidence type="ECO:0000256" key="4">
    <source>
        <dbReference type="ARBA" id="ARBA00023163"/>
    </source>
</evidence>
<dbReference type="PROSITE" id="PS50931">
    <property type="entry name" value="HTH_LYSR"/>
    <property type="match status" value="1"/>
</dbReference>
<dbReference type="PANTHER" id="PTHR30126">
    <property type="entry name" value="HTH-TYPE TRANSCRIPTIONAL REGULATOR"/>
    <property type="match status" value="1"/>
</dbReference>
<evidence type="ECO:0000256" key="2">
    <source>
        <dbReference type="ARBA" id="ARBA00023015"/>
    </source>
</evidence>
<dbReference type="Pfam" id="PF03466">
    <property type="entry name" value="LysR_substrate"/>
    <property type="match status" value="1"/>
</dbReference>
<dbReference type="PRINTS" id="PR00039">
    <property type="entry name" value="HTHLYSR"/>
</dbReference>
<dbReference type="InterPro" id="IPR005119">
    <property type="entry name" value="LysR_subst-bd"/>
</dbReference>
<evidence type="ECO:0000313" key="7">
    <source>
        <dbReference type="Proteomes" id="UP000515909"/>
    </source>
</evidence>
<dbReference type="Pfam" id="PF00126">
    <property type="entry name" value="HTH_1"/>
    <property type="match status" value="1"/>
</dbReference>
<reference evidence="6 7" key="1">
    <citation type="submission" date="2020-08" db="EMBL/GenBank/DDBJ databases">
        <title>The isolate Caproiciproducens sp. 7D4C2 produces n-caproate at mildly acidic conditions from hexoses: genome and rBOX comparison with related strains and chain-elongating bacteria.</title>
        <authorList>
            <person name="Esquivel-Elizondo S."/>
            <person name="Bagci C."/>
            <person name="Temovska M."/>
            <person name="Jeon B.S."/>
            <person name="Bessarab I."/>
            <person name="Williams R.B.H."/>
            <person name="Huson D.H."/>
            <person name="Angenent L.T."/>
        </authorList>
    </citation>
    <scope>NUCLEOTIDE SEQUENCE [LARGE SCALE GENOMIC DNA]</scope>
    <source>
        <strain evidence="6 7">7D4C2</strain>
    </source>
</reference>
<dbReference type="SUPFAM" id="SSF53850">
    <property type="entry name" value="Periplasmic binding protein-like II"/>
    <property type="match status" value="1"/>
</dbReference>
<dbReference type="Proteomes" id="UP000515909">
    <property type="component" value="Chromosome"/>
</dbReference>
<dbReference type="InterPro" id="IPR036388">
    <property type="entry name" value="WH-like_DNA-bd_sf"/>
</dbReference>
<comment type="similarity">
    <text evidence="1">Belongs to the LysR transcriptional regulatory family.</text>
</comment>
<keyword evidence="3" id="KW-0238">DNA-binding</keyword>
<dbReference type="Gene3D" id="1.10.10.10">
    <property type="entry name" value="Winged helix-like DNA-binding domain superfamily/Winged helix DNA-binding domain"/>
    <property type="match status" value="1"/>
</dbReference>
<dbReference type="SUPFAM" id="SSF46785">
    <property type="entry name" value="Winged helix' DNA-binding domain"/>
    <property type="match status" value="1"/>
</dbReference>
<protein>
    <submittedName>
        <fullName evidence="6">LysR family transcriptional regulator</fullName>
    </submittedName>
</protein>